<dbReference type="PROSITE" id="PS00216">
    <property type="entry name" value="SUGAR_TRANSPORT_1"/>
    <property type="match status" value="1"/>
</dbReference>
<feature type="transmembrane region" description="Helical" evidence="5">
    <location>
        <begin position="83"/>
        <end position="100"/>
    </location>
</feature>
<dbReference type="PROSITE" id="PS50850">
    <property type="entry name" value="MFS"/>
    <property type="match status" value="1"/>
</dbReference>
<dbReference type="InterPro" id="IPR005829">
    <property type="entry name" value="Sugar_transporter_CS"/>
</dbReference>
<dbReference type="PANTHER" id="PTHR48021:SF1">
    <property type="entry name" value="GH07001P-RELATED"/>
    <property type="match status" value="1"/>
</dbReference>
<feature type="transmembrane region" description="Helical" evidence="5">
    <location>
        <begin position="166"/>
        <end position="184"/>
    </location>
</feature>
<keyword evidence="3 5" id="KW-1133">Transmembrane helix</keyword>
<evidence type="ECO:0000256" key="4">
    <source>
        <dbReference type="ARBA" id="ARBA00023136"/>
    </source>
</evidence>
<proteinExistence type="predicted"/>
<comment type="caution">
    <text evidence="7">The sequence shown here is derived from an EMBL/GenBank/DDBJ whole genome shotgun (WGS) entry which is preliminary data.</text>
</comment>
<evidence type="ECO:0000256" key="1">
    <source>
        <dbReference type="ARBA" id="ARBA00004141"/>
    </source>
</evidence>
<reference evidence="7" key="1">
    <citation type="journal article" date="2016" name="Insect Biochem. Mol. Biol.">
        <title>Multifaceted biological insights from a draft genome sequence of the tobacco hornworm moth, Manduca sexta.</title>
        <authorList>
            <person name="Kanost M.R."/>
            <person name="Arrese E.L."/>
            <person name="Cao X."/>
            <person name="Chen Y.R."/>
            <person name="Chellapilla S."/>
            <person name="Goldsmith M.R."/>
            <person name="Grosse-Wilde E."/>
            <person name="Heckel D.G."/>
            <person name="Herndon N."/>
            <person name="Jiang H."/>
            <person name="Papanicolaou A."/>
            <person name="Qu J."/>
            <person name="Soulages J.L."/>
            <person name="Vogel H."/>
            <person name="Walters J."/>
            <person name="Waterhouse R.M."/>
            <person name="Ahn S.J."/>
            <person name="Almeida F.C."/>
            <person name="An C."/>
            <person name="Aqrawi P."/>
            <person name="Bretschneider A."/>
            <person name="Bryant W.B."/>
            <person name="Bucks S."/>
            <person name="Chao H."/>
            <person name="Chevignon G."/>
            <person name="Christen J.M."/>
            <person name="Clarke D.F."/>
            <person name="Dittmer N.T."/>
            <person name="Ferguson L.C.F."/>
            <person name="Garavelou S."/>
            <person name="Gordon K.H.J."/>
            <person name="Gunaratna R.T."/>
            <person name="Han Y."/>
            <person name="Hauser F."/>
            <person name="He Y."/>
            <person name="Heidel-Fischer H."/>
            <person name="Hirsh A."/>
            <person name="Hu Y."/>
            <person name="Jiang H."/>
            <person name="Kalra D."/>
            <person name="Klinner C."/>
            <person name="Konig C."/>
            <person name="Kovar C."/>
            <person name="Kroll A.R."/>
            <person name="Kuwar S.S."/>
            <person name="Lee S.L."/>
            <person name="Lehman R."/>
            <person name="Li K."/>
            <person name="Li Z."/>
            <person name="Liang H."/>
            <person name="Lovelace S."/>
            <person name="Lu Z."/>
            <person name="Mansfield J.H."/>
            <person name="McCulloch K.J."/>
            <person name="Mathew T."/>
            <person name="Morton B."/>
            <person name="Muzny D.M."/>
            <person name="Neunemann D."/>
            <person name="Ongeri F."/>
            <person name="Pauchet Y."/>
            <person name="Pu L.L."/>
            <person name="Pyrousis I."/>
            <person name="Rao X.J."/>
            <person name="Redding A."/>
            <person name="Roesel C."/>
            <person name="Sanchez-Gracia A."/>
            <person name="Schaack S."/>
            <person name="Shukla A."/>
            <person name="Tetreau G."/>
            <person name="Wang Y."/>
            <person name="Xiong G.H."/>
            <person name="Traut W."/>
            <person name="Walsh T.K."/>
            <person name="Worley K.C."/>
            <person name="Wu D."/>
            <person name="Wu W."/>
            <person name="Wu Y.Q."/>
            <person name="Zhang X."/>
            <person name="Zou Z."/>
            <person name="Zucker H."/>
            <person name="Briscoe A.D."/>
            <person name="Burmester T."/>
            <person name="Clem R.J."/>
            <person name="Feyereisen R."/>
            <person name="Grimmelikhuijzen C.J.P."/>
            <person name="Hamodrakas S.J."/>
            <person name="Hansson B.S."/>
            <person name="Huguet E."/>
            <person name="Jermiin L.S."/>
            <person name="Lan Q."/>
            <person name="Lehman H.K."/>
            <person name="Lorenzen M."/>
            <person name="Merzendorfer H."/>
            <person name="Michalopoulos I."/>
            <person name="Morton D.B."/>
            <person name="Muthukrishnan S."/>
            <person name="Oakeshott J.G."/>
            <person name="Palmer W."/>
            <person name="Park Y."/>
            <person name="Passarelli A.L."/>
            <person name="Rozas J."/>
            <person name="Schwartz L.M."/>
            <person name="Smith W."/>
            <person name="Southgate A."/>
            <person name="Vilcinskas A."/>
            <person name="Vogt R."/>
            <person name="Wang P."/>
            <person name="Werren J."/>
            <person name="Yu X.Q."/>
            <person name="Zhou J.J."/>
            <person name="Brown S.J."/>
            <person name="Scherer S.E."/>
            <person name="Richards S."/>
            <person name="Blissard G.W."/>
        </authorList>
    </citation>
    <scope>NUCLEOTIDE SEQUENCE</scope>
</reference>
<dbReference type="PANTHER" id="PTHR48021">
    <property type="match status" value="1"/>
</dbReference>
<reference evidence="7" key="2">
    <citation type="submission" date="2020-12" db="EMBL/GenBank/DDBJ databases">
        <authorList>
            <person name="Kanost M."/>
        </authorList>
    </citation>
    <scope>NUCLEOTIDE SEQUENCE</scope>
</reference>
<feature type="transmembrane region" description="Helical" evidence="5">
    <location>
        <begin position="139"/>
        <end position="160"/>
    </location>
</feature>
<dbReference type="InterPro" id="IPR005828">
    <property type="entry name" value="MFS_sugar_transport-like"/>
</dbReference>
<evidence type="ECO:0000313" key="7">
    <source>
        <dbReference type="EMBL" id="KAG6449659.1"/>
    </source>
</evidence>
<accession>A0A922CKX7</accession>
<dbReference type="Pfam" id="PF00083">
    <property type="entry name" value="Sugar_tr"/>
    <property type="match status" value="1"/>
</dbReference>
<evidence type="ECO:0000256" key="5">
    <source>
        <dbReference type="SAM" id="Phobius"/>
    </source>
</evidence>
<keyword evidence="4 5" id="KW-0472">Membrane</keyword>
<gene>
    <name evidence="7" type="ORF">O3G_MSEX006151</name>
</gene>
<dbReference type="InterPro" id="IPR020846">
    <property type="entry name" value="MFS_dom"/>
</dbReference>
<feature type="transmembrane region" description="Helical" evidence="5">
    <location>
        <begin position="310"/>
        <end position="333"/>
    </location>
</feature>
<evidence type="ECO:0000256" key="2">
    <source>
        <dbReference type="ARBA" id="ARBA00022692"/>
    </source>
</evidence>
<keyword evidence="8" id="KW-1185">Reference proteome</keyword>
<feature type="transmembrane region" description="Helical" evidence="5">
    <location>
        <begin position="275"/>
        <end position="298"/>
    </location>
</feature>
<feature type="transmembrane region" description="Helical" evidence="5">
    <location>
        <begin position="51"/>
        <end position="71"/>
    </location>
</feature>
<feature type="domain" description="Major facilitator superfamily (MFS) profile" evidence="6">
    <location>
        <begin position="1"/>
        <end position="350"/>
    </location>
</feature>
<protein>
    <recommendedName>
        <fullName evidence="6">Major facilitator superfamily (MFS) profile domain-containing protein</fullName>
    </recommendedName>
</protein>
<dbReference type="Proteomes" id="UP000791440">
    <property type="component" value="Unassembled WGS sequence"/>
</dbReference>
<dbReference type="AlphaFoldDB" id="A0A922CKX7"/>
<feature type="transmembrane region" description="Helical" evidence="5">
    <location>
        <begin position="12"/>
        <end position="31"/>
    </location>
</feature>
<dbReference type="InterPro" id="IPR050549">
    <property type="entry name" value="MFS_Trehalose_Transporter"/>
</dbReference>
<sequence length="350" mass="38479">MAAGRNQYLCSLIISMPSFLASFGIVWPSYAIEILEGDHTPLSHKINKQEANFIGSFPMLGSFIVTLFIGYVSDWIGRKHSELLCGLFISLAWAIIATAKTSTQLLIGRFIFGFGFGIQFVVALIYTGEMAHPSTTGSATSILMFAFSIGSLSSYLAGWFCSYEAICYFNLSLGVVFVVAISFMKETPAFLIGKGKDKEALKSLKFYRAASTNTEDILEEYNYIKSQRTGNKVEKLEKSQISAENEKLNQEDLNKHEKATSAWKILLTSKPLQRALAFLIVVISLTICMGMMAVQAYAGPFFSMAVPNMSPHLCSVVLAIVLAVSSGVAAAITDMFRRRVNKMARTATFL</sequence>
<evidence type="ECO:0000259" key="6">
    <source>
        <dbReference type="PROSITE" id="PS50850"/>
    </source>
</evidence>
<feature type="transmembrane region" description="Helical" evidence="5">
    <location>
        <begin position="106"/>
        <end position="127"/>
    </location>
</feature>
<evidence type="ECO:0000313" key="8">
    <source>
        <dbReference type="Proteomes" id="UP000791440"/>
    </source>
</evidence>
<comment type="subcellular location">
    <subcellularLocation>
        <location evidence="1">Membrane</location>
        <topology evidence="1">Multi-pass membrane protein</topology>
    </subcellularLocation>
</comment>
<dbReference type="GO" id="GO:0016020">
    <property type="term" value="C:membrane"/>
    <property type="evidence" value="ECO:0007669"/>
    <property type="project" value="UniProtKB-SubCell"/>
</dbReference>
<name>A0A922CKX7_MANSE</name>
<evidence type="ECO:0000256" key="3">
    <source>
        <dbReference type="ARBA" id="ARBA00022989"/>
    </source>
</evidence>
<organism evidence="7 8">
    <name type="scientific">Manduca sexta</name>
    <name type="common">Tobacco hawkmoth</name>
    <name type="synonym">Tobacco hornworm</name>
    <dbReference type="NCBI Taxonomy" id="7130"/>
    <lineage>
        <taxon>Eukaryota</taxon>
        <taxon>Metazoa</taxon>
        <taxon>Ecdysozoa</taxon>
        <taxon>Arthropoda</taxon>
        <taxon>Hexapoda</taxon>
        <taxon>Insecta</taxon>
        <taxon>Pterygota</taxon>
        <taxon>Neoptera</taxon>
        <taxon>Endopterygota</taxon>
        <taxon>Lepidoptera</taxon>
        <taxon>Glossata</taxon>
        <taxon>Ditrysia</taxon>
        <taxon>Bombycoidea</taxon>
        <taxon>Sphingidae</taxon>
        <taxon>Sphinginae</taxon>
        <taxon>Sphingini</taxon>
        <taxon>Manduca</taxon>
    </lineage>
</organism>
<dbReference type="EMBL" id="JH668376">
    <property type="protein sequence ID" value="KAG6449659.1"/>
    <property type="molecule type" value="Genomic_DNA"/>
</dbReference>
<dbReference type="GO" id="GO:0022857">
    <property type="term" value="F:transmembrane transporter activity"/>
    <property type="evidence" value="ECO:0007669"/>
    <property type="project" value="InterPro"/>
</dbReference>
<keyword evidence="2 5" id="KW-0812">Transmembrane</keyword>